<sequence>MKSRATGRDPTDAEYQALASFRYALRRYLAAVGRNARSAGLTAQQHQALLSIRAGYPGREVISVTELADHLLIKNHSALELAERLRDLGLIQCDRCDEDRRKVMLSITPKGETTLRKLAAGSLRELALISGQMRSLVAGLSQLDP</sequence>
<dbReference type="PANTHER" id="PTHR33164:SF43">
    <property type="entry name" value="HTH-TYPE TRANSCRIPTIONAL REPRESSOR YETL"/>
    <property type="match status" value="1"/>
</dbReference>
<organism evidence="2 3">
    <name type="scientific">Steroidobacter gossypii</name>
    <dbReference type="NCBI Taxonomy" id="2805490"/>
    <lineage>
        <taxon>Bacteria</taxon>
        <taxon>Pseudomonadati</taxon>
        <taxon>Pseudomonadota</taxon>
        <taxon>Gammaproteobacteria</taxon>
        <taxon>Steroidobacterales</taxon>
        <taxon>Steroidobacteraceae</taxon>
        <taxon>Steroidobacter</taxon>
    </lineage>
</organism>
<dbReference type="Gene3D" id="1.10.10.10">
    <property type="entry name" value="Winged helix-like DNA-binding domain superfamily/Winged helix DNA-binding domain"/>
    <property type="match status" value="1"/>
</dbReference>
<dbReference type="InterPro" id="IPR036390">
    <property type="entry name" value="WH_DNA-bd_sf"/>
</dbReference>
<dbReference type="InterPro" id="IPR039422">
    <property type="entry name" value="MarR/SlyA-like"/>
</dbReference>
<dbReference type="GO" id="GO:0003677">
    <property type="term" value="F:DNA binding"/>
    <property type="evidence" value="ECO:0007669"/>
    <property type="project" value="UniProtKB-KW"/>
</dbReference>
<evidence type="ECO:0000259" key="1">
    <source>
        <dbReference type="PROSITE" id="PS50995"/>
    </source>
</evidence>
<dbReference type="PROSITE" id="PS50995">
    <property type="entry name" value="HTH_MARR_2"/>
    <property type="match status" value="1"/>
</dbReference>
<name>A0ABS1WV83_9GAMM</name>
<evidence type="ECO:0000313" key="3">
    <source>
        <dbReference type="Proteomes" id="UP000661077"/>
    </source>
</evidence>
<protein>
    <submittedName>
        <fullName evidence="2">Winged helix DNA-binding protein</fullName>
    </submittedName>
</protein>
<reference evidence="2 3" key="1">
    <citation type="journal article" date="2021" name="Int. J. Syst. Evol. Microbiol.">
        <title>Steroidobacter gossypii sp. nov., isolated from soil of cotton cropping field.</title>
        <authorList>
            <person name="Huang R."/>
            <person name="Yang S."/>
            <person name="Zhen C."/>
            <person name="Liu W."/>
        </authorList>
    </citation>
    <scope>NUCLEOTIDE SEQUENCE [LARGE SCALE GENOMIC DNA]</scope>
    <source>
        <strain evidence="2 3">S1-65</strain>
    </source>
</reference>
<dbReference type="RefSeq" id="WP_203166955.1">
    <property type="nucleotide sequence ID" value="NZ_JAEVLS010000002.1"/>
</dbReference>
<dbReference type="InterPro" id="IPR000835">
    <property type="entry name" value="HTH_MarR-typ"/>
</dbReference>
<dbReference type="PANTHER" id="PTHR33164">
    <property type="entry name" value="TRANSCRIPTIONAL REGULATOR, MARR FAMILY"/>
    <property type="match status" value="1"/>
</dbReference>
<feature type="domain" description="HTH marR-type" evidence="1">
    <location>
        <begin position="11"/>
        <end position="145"/>
    </location>
</feature>
<dbReference type="SUPFAM" id="SSF46785">
    <property type="entry name" value="Winged helix' DNA-binding domain"/>
    <property type="match status" value="1"/>
</dbReference>
<dbReference type="Pfam" id="PF12802">
    <property type="entry name" value="MarR_2"/>
    <property type="match status" value="1"/>
</dbReference>
<keyword evidence="2" id="KW-0238">DNA-binding</keyword>
<dbReference type="Proteomes" id="UP000661077">
    <property type="component" value="Unassembled WGS sequence"/>
</dbReference>
<gene>
    <name evidence="2" type="ORF">JM946_09000</name>
</gene>
<comment type="caution">
    <text evidence="2">The sequence shown here is derived from an EMBL/GenBank/DDBJ whole genome shotgun (WGS) entry which is preliminary data.</text>
</comment>
<accession>A0ABS1WV83</accession>
<evidence type="ECO:0000313" key="2">
    <source>
        <dbReference type="EMBL" id="MBM0104885.1"/>
    </source>
</evidence>
<dbReference type="InterPro" id="IPR036388">
    <property type="entry name" value="WH-like_DNA-bd_sf"/>
</dbReference>
<keyword evidence="3" id="KW-1185">Reference proteome</keyword>
<proteinExistence type="predicted"/>
<dbReference type="SMART" id="SM00347">
    <property type="entry name" value="HTH_MARR"/>
    <property type="match status" value="1"/>
</dbReference>
<dbReference type="EMBL" id="JAEVLS010000002">
    <property type="protein sequence ID" value="MBM0104885.1"/>
    <property type="molecule type" value="Genomic_DNA"/>
</dbReference>